<evidence type="ECO:0000256" key="5">
    <source>
        <dbReference type="RuleBase" id="RU003693"/>
    </source>
</evidence>
<reference evidence="8 9" key="1">
    <citation type="journal article" date="2009" name="Appl. Environ. Microbiol.">
        <title>Genomic analysis of 'Elusimicrobium minutum,' the first cultivated representative of the phylum 'Elusimicrobia' (formerly termite group 1).</title>
        <authorList>
            <person name="Herlemann D.P.R."/>
            <person name="Geissinger O."/>
            <person name="Ikeda-Ohtsubo W."/>
            <person name="Kunin V."/>
            <person name="Sun H."/>
            <person name="Lapidus A."/>
            <person name="Hugenholtz P."/>
            <person name="Brune A."/>
        </authorList>
    </citation>
    <scope>NUCLEOTIDE SEQUENCE [LARGE SCALE GENOMIC DNA]</scope>
    <source>
        <strain evidence="8 9">Pei191</strain>
    </source>
</reference>
<dbReference type="Proteomes" id="UP000001029">
    <property type="component" value="Chromosome"/>
</dbReference>
<dbReference type="InterPro" id="IPR015424">
    <property type="entry name" value="PyrdxlP-dep_Trfase"/>
</dbReference>
<dbReference type="EMBL" id="CP001055">
    <property type="protein sequence ID" value="ACC97712.1"/>
    <property type="molecule type" value="Genomic_DNA"/>
</dbReference>
<dbReference type="InterPro" id="IPR010962">
    <property type="entry name" value="AONS_Archaea/Firmicutes"/>
</dbReference>
<dbReference type="KEGG" id="emi:Emin_0147"/>
<feature type="coiled-coil region" evidence="6">
    <location>
        <begin position="4"/>
        <end position="31"/>
    </location>
</feature>
<dbReference type="HOGENOM" id="CLU_015846_11_0_0"/>
<dbReference type="Gene3D" id="3.40.640.10">
    <property type="entry name" value="Type I PLP-dependent aspartate aminotransferase-like (Major domain)"/>
    <property type="match status" value="1"/>
</dbReference>
<keyword evidence="6" id="KW-0175">Coiled coil</keyword>
<keyword evidence="8" id="KW-0012">Acyltransferase</keyword>
<dbReference type="InterPro" id="IPR001917">
    <property type="entry name" value="Aminotrans_II_pyridoxalP_BS"/>
</dbReference>
<dbReference type="OrthoDB" id="9807157at2"/>
<dbReference type="PROSITE" id="PS00599">
    <property type="entry name" value="AA_TRANSFER_CLASS_2"/>
    <property type="match status" value="1"/>
</dbReference>
<keyword evidence="4 5" id="KW-0663">Pyridoxal phosphate</keyword>
<dbReference type="RefSeq" id="WP_012414327.1">
    <property type="nucleotide sequence ID" value="NC_010644.1"/>
</dbReference>
<dbReference type="InterPro" id="IPR004839">
    <property type="entry name" value="Aminotransferase_I/II_large"/>
</dbReference>
<proteinExistence type="inferred from homology"/>
<dbReference type="GO" id="GO:0030170">
    <property type="term" value="F:pyridoxal phosphate binding"/>
    <property type="evidence" value="ECO:0007669"/>
    <property type="project" value="InterPro"/>
</dbReference>
<dbReference type="Pfam" id="PF00155">
    <property type="entry name" value="Aminotran_1_2"/>
    <property type="match status" value="1"/>
</dbReference>
<comment type="subunit">
    <text evidence="2">Homodimer.</text>
</comment>
<evidence type="ECO:0000313" key="8">
    <source>
        <dbReference type="EMBL" id="ACC97712.1"/>
    </source>
</evidence>
<dbReference type="NCBIfam" id="TIGR01825">
    <property type="entry name" value="gly_Cac_T_rel"/>
    <property type="match status" value="1"/>
</dbReference>
<sequence length="395" mass="43570">MSRMDFLKDEINKLKEENRFIKLRVLESEQAPIAVIDGKKVINLTSNNYLNLTTHPKVKKAAADACLKYGIGTAAVRTIIGTTTLHGELEKRLAEFKQTEAALVIQSGFTSNTAVCQSLMTSHEDVLISDELNHASIIDGGRLSKAVKKVYRHSDMTHLKEILESPEVKKARRRMLVTDGVFSMDGDIAKLPEIVELCERHDTIIMVDDAHSSGVLGNQGRGTVDHFDLKGRVDIQIGTLSKAFGTIGGYVAGCQDLRDYMVSTARPFLFSSSHPPSVIATCLAGLDVIYNEPELLEKLWTNTKFFKEEIVKAGFDINKSETPITPVMIGDTKKAVEFSDRLFEEGVFALSIGFPTVAKGKERLRNIITAGHEITDLERAVAAYKKVGKEMGLLS</sequence>
<protein>
    <submittedName>
        <fullName evidence="8">Putative 2-amino-3-ketobutyrate CoA ligase</fullName>
        <ecNumber evidence="8">2.3.1.29</ecNumber>
    </submittedName>
</protein>
<dbReference type="PANTHER" id="PTHR13693:SF3">
    <property type="entry name" value="LD36009P"/>
    <property type="match status" value="1"/>
</dbReference>
<dbReference type="SUPFAM" id="SSF53383">
    <property type="entry name" value="PLP-dependent transferases"/>
    <property type="match status" value="1"/>
</dbReference>
<organism evidence="8 9">
    <name type="scientific">Elusimicrobium minutum (strain Pei191)</name>
    <dbReference type="NCBI Taxonomy" id="445932"/>
    <lineage>
        <taxon>Bacteria</taxon>
        <taxon>Pseudomonadati</taxon>
        <taxon>Elusimicrobiota</taxon>
        <taxon>Elusimicrobia</taxon>
        <taxon>Elusimicrobiales</taxon>
        <taxon>Elusimicrobiaceae</taxon>
        <taxon>Elusimicrobium</taxon>
    </lineage>
</organism>
<comment type="cofactor">
    <cofactor evidence="1 5">
        <name>pyridoxal 5'-phosphate</name>
        <dbReference type="ChEBI" id="CHEBI:597326"/>
    </cofactor>
</comment>
<keyword evidence="8" id="KW-0436">Ligase</keyword>
<feature type="domain" description="Aminotransferase class I/classII large" evidence="7">
    <location>
        <begin position="39"/>
        <end position="382"/>
    </location>
</feature>
<dbReference type="PANTHER" id="PTHR13693">
    <property type="entry name" value="CLASS II AMINOTRANSFERASE/8-AMINO-7-OXONONANOATE SYNTHASE"/>
    <property type="match status" value="1"/>
</dbReference>
<evidence type="ECO:0000256" key="2">
    <source>
        <dbReference type="ARBA" id="ARBA00011738"/>
    </source>
</evidence>
<keyword evidence="9" id="KW-1185">Reference proteome</keyword>
<comment type="similarity">
    <text evidence="5">Belongs to the class-II pyridoxal-phosphate-dependent aminotransferase family.</text>
</comment>
<accession>B2KBM5</accession>
<dbReference type="InterPro" id="IPR015421">
    <property type="entry name" value="PyrdxlP-dep_Trfase_major"/>
</dbReference>
<dbReference type="FunFam" id="3.40.640.10:FF:000006">
    <property type="entry name" value="5-aminolevulinate synthase, mitochondrial"/>
    <property type="match status" value="1"/>
</dbReference>
<dbReference type="AlphaFoldDB" id="B2KBM5"/>
<dbReference type="GO" id="GO:0016874">
    <property type="term" value="F:ligase activity"/>
    <property type="evidence" value="ECO:0007669"/>
    <property type="project" value="UniProtKB-KW"/>
</dbReference>
<evidence type="ECO:0000256" key="1">
    <source>
        <dbReference type="ARBA" id="ARBA00001933"/>
    </source>
</evidence>
<name>B2KBM5_ELUMP</name>
<evidence type="ECO:0000259" key="7">
    <source>
        <dbReference type="Pfam" id="PF00155"/>
    </source>
</evidence>
<evidence type="ECO:0000256" key="3">
    <source>
        <dbReference type="ARBA" id="ARBA00022679"/>
    </source>
</evidence>
<dbReference type="CDD" id="cd06454">
    <property type="entry name" value="KBL_like"/>
    <property type="match status" value="1"/>
</dbReference>
<dbReference type="Gene3D" id="3.90.1150.10">
    <property type="entry name" value="Aspartate Aminotransferase, domain 1"/>
    <property type="match status" value="1"/>
</dbReference>
<dbReference type="NCBIfam" id="NF005394">
    <property type="entry name" value="PRK06939.1"/>
    <property type="match status" value="1"/>
</dbReference>
<dbReference type="GO" id="GO:0008890">
    <property type="term" value="F:glycine C-acetyltransferase activity"/>
    <property type="evidence" value="ECO:0007669"/>
    <property type="project" value="UniProtKB-EC"/>
</dbReference>
<dbReference type="InterPro" id="IPR050087">
    <property type="entry name" value="AON_synthase_class-II"/>
</dbReference>
<gene>
    <name evidence="8" type="ordered locus">Emin_0147</name>
</gene>
<dbReference type="STRING" id="445932.Emin_0147"/>
<evidence type="ECO:0000256" key="4">
    <source>
        <dbReference type="ARBA" id="ARBA00022898"/>
    </source>
</evidence>
<evidence type="ECO:0000256" key="6">
    <source>
        <dbReference type="SAM" id="Coils"/>
    </source>
</evidence>
<dbReference type="EC" id="2.3.1.29" evidence="8"/>
<dbReference type="InterPro" id="IPR015422">
    <property type="entry name" value="PyrdxlP-dep_Trfase_small"/>
</dbReference>
<evidence type="ECO:0000313" key="9">
    <source>
        <dbReference type="Proteomes" id="UP000001029"/>
    </source>
</evidence>
<keyword evidence="3 8" id="KW-0808">Transferase</keyword>